<comment type="subcellular location">
    <subcellularLocation>
        <location evidence="1">Endoplasmic reticulum</location>
    </subcellularLocation>
    <subcellularLocation>
        <location evidence="3">Golgi apparatus</location>
    </subcellularLocation>
    <subcellularLocation>
        <location evidence="2">Lysosome</location>
    </subcellularLocation>
    <subcellularLocation>
        <location evidence="4">Secreted</location>
    </subcellularLocation>
</comment>
<dbReference type="GO" id="GO:0046872">
    <property type="term" value="F:metal ion binding"/>
    <property type="evidence" value="ECO:0007669"/>
    <property type="project" value="UniProtKB-KW"/>
</dbReference>
<dbReference type="PANTHER" id="PTHR12053:SF3">
    <property type="entry name" value="CARBOXYPEPTIDASE Q"/>
    <property type="match status" value="1"/>
</dbReference>
<keyword evidence="19" id="KW-0458">Lysosome</keyword>
<dbReference type="GO" id="GO:0005615">
    <property type="term" value="C:extracellular space"/>
    <property type="evidence" value="ECO:0007669"/>
    <property type="project" value="TreeGrafter"/>
</dbReference>
<feature type="chain" id="PRO_5012751842" description="Carboxypeptidase Q" evidence="22">
    <location>
        <begin position="23"/>
        <end position="466"/>
    </location>
</feature>
<keyword evidence="16" id="KW-0482">Metalloprotease</keyword>
<dbReference type="Pfam" id="PF04389">
    <property type="entry name" value="Peptidase_M28"/>
    <property type="match status" value="1"/>
</dbReference>
<dbReference type="GO" id="GO:0006508">
    <property type="term" value="P:proteolysis"/>
    <property type="evidence" value="ECO:0007669"/>
    <property type="project" value="UniProtKB-KW"/>
</dbReference>
<evidence type="ECO:0000256" key="6">
    <source>
        <dbReference type="ARBA" id="ARBA00014116"/>
    </source>
</evidence>
<evidence type="ECO:0000256" key="9">
    <source>
        <dbReference type="ARBA" id="ARBA00022670"/>
    </source>
</evidence>
<dbReference type="GO" id="GO:0070573">
    <property type="term" value="F:metallodipeptidase activity"/>
    <property type="evidence" value="ECO:0007669"/>
    <property type="project" value="InterPro"/>
</dbReference>
<keyword evidence="18" id="KW-0325">Glycoprotein</keyword>
<keyword evidence="13" id="KW-0256">Endoplasmic reticulum</keyword>
<evidence type="ECO:0000256" key="2">
    <source>
        <dbReference type="ARBA" id="ARBA00004371"/>
    </source>
</evidence>
<dbReference type="FunFam" id="3.50.30.30:FF:000009">
    <property type="entry name" value="Carboxypeptidase Q"/>
    <property type="match status" value="1"/>
</dbReference>
<feature type="domain" description="Peptidase M28" evidence="23">
    <location>
        <begin position="264"/>
        <end position="451"/>
    </location>
</feature>
<keyword evidence="15" id="KW-0333">Golgi apparatus</keyword>
<evidence type="ECO:0000256" key="14">
    <source>
        <dbReference type="ARBA" id="ARBA00022833"/>
    </source>
</evidence>
<evidence type="ECO:0000256" key="17">
    <source>
        <dbReference type="ARBA" id="ARBA00023145"/>
    </source>
</evidence>
<keyword evidence="12" id="KW-0378">Hydrolase</keyword>
<dbReference type="SUPFAM" id="SSF53187">
    <property type="entry name" value="Zn-dependent exopeptidases"/>
    <property type="match status" value="1"/>
</dbReference>
<evidence type="ECO:0000256" key="10">
    <source>
        <dbReference type="ARBA" id="ARBA00022723"/>
    </source>
</evidence>
<dbReference type="InterPro" id="IPR039866">
    <property type="entry name" value="CPQ"/>
</dbReference>
<dbReference type="Gene3D" id="3.50.30.30">
    <property type="match status" value="1"/>
</dbReference>
<keyword evidence="17" id="KW-0865">Zymogen</keyword>
<dbReference type="PANTHER" id="PTHR12053">
    <property type="entry name" value="PROTEASE FAMILY M28 PLASMA GLUTAMATE CARBOXYPEPTIDASE-RELATED"/>
    <property type="match status" value="1"/>
</dbReference>
<keyword evidence="11 22" id="KW-0732">Signal</keyword>
<organism evidence="24">
    <name type="scientific">Tityus serrulatus</name>
    <name type="common">Brazilian yellow scorpion</name>
    <dbReference type="NCBI Taxonomy" id="6887"/>
    <lineage>
        <taxon>Eukaryota</taxon>
        <taxon>Metazoa</taxon>
        <taxon>Ecdysozoa</taxon>
        <taxon>Arthropoda</taxon>
        <taxon>Chelicerata</taxon>
        <taxon>Arachnida</taxon>
        <taxon>Scorpiones</taxon>
        <taxon>Buthida</taxon>
        <taxon>Buthoidea</taxon>
        <taxon>Buthidae</taxon>
        <taxon>Tityus</taxon>
    </lineage>
</organism>
<dbReference type="GO" id="GO:0005783">
    <property type="term" value="C:endoplasmic reticulum"/>
    <property type="evidence" value="ECO:0007669"/>
    <property type="project" value="UniProtKB-SubCell"/>
</dbReference>
<evidence type="ECO:0000256" key="8">
    <source>
        <dbReference type="ARBA" id="ARBA00022645"/>
    </source>
</evidence>
<dbReference type="GO" id="GO:0005794">
    <property type="term" value="C:Golgi apparatus"/>
    <property type="evidence" value="ECO:0007669"/>
    <property type="project" value="UniProtKB-SubCell"/>
</dbReference>
<evidence type="ECO:0000256" key="21">
    <source>
        <dbReference type="ARBA" id="ARBA00033328"/>
    </source>
</evidence>
<evidence type="ECO:0000256" key="19">
    <source>
        <dbReference type="ARBA" id="ARBA00023228"/>
    </source>
</evidence>
<dbReference type="GO" id="GO:0005764">
    <property type="term" value="C:lysosome"/>
    <property type="evidence" value="ECO:0007669"/>
    <property type="project" value="UniProtKB-SubCell"/>
</dbReference>
<evidence type="ECO:0000256" key="20">
    <source>
        <dbReference type="ARBA" id="ARBA00025833"/>
    </source>
</evidence>
<dbReference type="Gene3D" id="3.40.630.10">
    <property type="entry name" value="Zn peptidases"/>
    <property type="match status" value="1"/>
</dbReference>
<feature type="signal peptide" evidence="22">
    <location>
        <begin position="1"/>
        <end position="22"/>
    </location>
</feature>
<dbReference type="FunFam" id="3.40.630.10:FF:000036">
    <property type="entry name" value="Carboxypeptidase Q"/>
    <property type="match status" value="1"/>
</dbReference>
<accession>A0A1S5QN55</accession>
<evidence type="ECO:0000256" key="18">
    <source>
        <dbReference type="ARBA" id="ARBA00023180"/>
    </source>
</evidence>
<evidence type="ECO:0000256" key="13">
    <source>
        <dbReference type="ARBA" id="ARBA00022824"/>
    </source>
</evidence>
<evidence type="ECO:0000256" key="12">
    <source>
        <dbReference type="ARBA" id="ARBA00022801"/>
    </source>
</evidence>
<keyword evidence="8 24" id="KW-0121">Carboxypeptidase</keyword>
<proteinExistence type="evidence at transcript level"/>
<evidence type="ECO:0000256" key="22">
    <source>
        <dbReference type="SAM" id="SignalP"/>
    </source>
</evidence>
<evidence type="ECO:0000256" key="7">
    <source>
        <dbReference type="ARBA" id="ARBA00022525"/>
    </source>
</evidence>
<dbReference type="GO" id="GO:0004180">
    <property type="term" value="F:carboxypeptidase activity"/>
    <property type="evidence" value="ECO:0007669"/>
    <property type="project" value="UniProtKB-KW"/>
</dbReference>
<keyword evidence="14" id="KW-0862">Zinc</keyword>
<evidence type="ECO:0000256" key="11">
    <source>
        <dbReference type="ARBA" id="ARBA00022729"/>
    </source>
</evidence>
<evidence type="ECO:0000256" key="15">
    <source>
        <dbReference type="ARBA" id="ARBA00023034"/>
    </source>
</evidence>
<sequence length="466" mass="51606">MLNRCYLGLLVIILVVFNDCSALNCTLSPNIKKEIDNYKSTVEKIISYVISGPAKGQTYNHLAKFIDKFGNRIAGSENLENAIDYMVSTLRSLNLNVRTEPVQVPHWVRGDEYAQLIQPRRKNLAILGLGGSIGTGENGITAEVIAVKSFSELKSKADQVKGKIVVYNQDFVSYSKSVQYRDYGAKWAAKFGGVASLIRSITPFSIYSPHTGWQDYSNNVTKIPTACITIEDAEMIHRMIKRGTKVVIHLKMSAKNLPPVQSRNTIIEMKGQVLPQQIVLVSGHLDSWDVGEGAMDDGAGAFISWRALDILTQLNLKPRRTLRAVLWTGEEEGLFGAITHLNNNKNNLKNFSVVMESDIGTFKPLGLTYSGNNTVAQCIMQEILKLMSPINATQLDLMNEGSDTTVFMNAGIPGISLVNANEKYFYFHHSNGDTMTVENPESLDLCTALWTASSFVLADIQEMLPR</sequence>
<evidence type="ECO:0000256" key="16">
    <source>
        <dbReference type="ARBA" id="ARBA00023049"/>
    </source>
</evidence>
<evidence type="ECO:0000256" key="4">
    <source>
        <dbReference type="ARBA" id="ARBA00004613"/>
    </source>
</evidence>
<evidence type="ECO:0000256" key="1">
    <source>
        <dbReference type="ARBA" id="ARBA00004240"/>
    </source>
</evidence>
<dbReference type="EMBL" id="KR068535">
    <property type="protein sequence ID" value="AMO02552.1"/>
    <property type="molecule type" value="mRNA"/>
</dbReference>
<dbReference type="CDD" id="cd03883">
    <property type="entry name" value="M28_Pgcp_like"/>
    <property type="match status" value="1"/>
</dbReference>
<keyword evidence="10" id="KW-0479">Metal-binding</keyword>
<comment type="similarity">
    <text evidence="5">Belongs to the peptidase M28 family.</text>
</comment>
<evidence type="ECO:0000313" key="24">
    <source>
        <dbReference type="EMBL" id="AMO02552.1"/>
    </source>
</evidence>
<name>A0A1S5QN55_TITSE</name>
<keyword evidence="7" id="KW-0964">Secreted</keyword>
<keyword evidence="9" id="KW-0645">Protease</keyword>
<evidence type="ECO:0000259" key="23">
    <source>
        <dbReference type="Pfam" id="PF04389"/>
    </source>
</evidence>
<protein>
    <recommendedName>
        <fullName evidence="6">Carboxypeptidase Q</fullName>
    </recommendedName>
    <alternativeName>
        <fullName evidence="21">Plasma glutamate carboxypeptidase</fullName>
    </alternativeName>
</protein>
<comment type="subunit">
    <text evidence="20">Homodimer. The monomeric form is inactive while the homodimer is active.</text>
</comment>
<dbReference type="AlphaFoldDB" id="A0A1S5QN55"/>
<dbReference type="GO" id="GO:0043171">
    <property type="term" value="P:peptide catabolic process"/>
    <property type="evidence" value="ECO:0007669"/>
    <property type="project" value="TreeGrafter"/>
</dbReference>
<reference evidence="24" key="1">
    <citation type="submission" date="2015-04" db="EMBL/GenBank/DDBJ databases">
        <title>Proteases from Tityus serrulatus venom gland: venom proteases and peptide maturation.</title>
        <authorList>
            <person name="Carmo A.O."/>
            <person name="Martins A.P.V."/>
            <person name="Oliveira-Mendes B.B.R."/>
            <person name="Horta C.C.R."/>
            <person name="Dantas A.E."/>
            <person name="Kalapothakis E."/>
        </authorList>
    </citation>
    <scope>NUCLEOTIDE SEQUENCE</scope>
</reference>
<dbReference type="InterPro" id="IPR007484">
    <property type="entry name" value="Peptidase_M28"/>
</dbReference>
<evidence type="ECO:0000256" key="5">
    <source>
        <dbReference type="ARBA" id="ARBA00010918"/>
    </source>
</evidence>
<evidence type="ECO:0000256" key="3">
    <source>
        <dbReference type="ARBA" id="ARBA00004555"/>
    </source>
</evidence>